<evidence type="ECO:0000313" key="1">
    <source>
        <dbReference type="EnsemblPlants" id="OMERI04G24920.1"/>
    </source>
</evidence>
<accession>A0A0E0DK45</accession>
<name>A0A0E0DK45_9ORYZ</name>
<dbReference type="AlphaFoldDB" id="A0A0E0DK45"/>
<evidence type="ECO:0000313" key="2">
    <source>
        <dbReference type="Proteomes" id="UP000008021"/>
    </source>
</evidence>
<dbReference type="EnsemblPlants" id="OMERI04G24920.1">
    <property type="protein sequence ID" value="OMERI04G24920.1"/>
    <property type="gene ID" value="OMERI04G24920"/>
</dbReference>
<dbReference type="HOGENOM" id="CLU_1818612_0_0_1"/>
<reference evidence="1" key="1">
    <citation type="submission" date="2015-04" db="UniProtKB">
        <authorList>
            <consortium name="EnsemblPlants"/>
        </authorList>
    </citation>
    <scope>IDENTIFICATION</scope>
</reference>
<dbReference type="Proteomes" id="UP000008021">
    <property type="component" value="Chromosome 4"/>
</dbReference>
<organism evidence="1">
    <name type="scientific">Oryza meridionalis</name>
    <dbReference type="NCBI Taxonomy" id="40149"/>
    <lineage>
        <taxon>Eukaryota</taxon>
        <taxon>Viridiplantae</taxon>
        <taxon>Streptophyta</taxon>
        <taxon>Embryophyta</taxon>
        <taxon>Tracheophyta</taxon>
        <taxon>Spermatophyta</taxon>
        <taxon>Magnoliopsida</taxon>
        <taxon>Liliopsida</taxon>
        <taxon>Poales</taxon>
        <taxon>Poaceae</taxon>
        <taxon>BOP clade</taxon>
        <taxon>Oryzoideae</taxon>
        <taxon>Oryzeae</taxon>
        <taxon>Oryzinae</taxon>
        <taxon>Oryza</taxon>
    </lineage>
</organism>
<sequence>MATREVSSAQELRRVIWKWDHVKELRIKINPNISLDEAHELWSAVSTVSGYARLYNLHILVAKDDARTLVLQKIHHLQKWAQDVERQLGVLQARIDALDEMLLGAGPTLPRGYQPIFYLGMAVGRVGHGQSDSMPDPRPTNPRP</sequence>
<reference evidence="1" key="2">
    <citation type="submission" date="2018-05" db="EMBL/GenBank/DDBJ databases">
        <title>OmerRS3 (Oryza meridionalis Reference Sequence Version 3).</title>
        <authorList>
            <person name="Zhang J."/>
            <person name="Kudrna D."/>
            <person name="Lee S."/>
            <person name="Talag J."/>
            <person name="Welchert J."/>
            <person name="Wing R.A."/>
        </authorList>
    </citation>
    <scope>NUCLEOTIDE SEQUENCE [LARGE SCALE GENOMIC DNA]</scope>
    <source>
        <strain evidence="1">cv. OR44</strain>
    </source>
</reference>
<proteinExistence type="predicted"/>
<keyword evidence="2" id="KW-1185">Reference proteome</keyword>
<protein>
    <submittedName>
        <fullName evidence="1">Uncharacterized protein</fullName>
    </submittedName>
</protein>
<dbReference type="Gramene" id="OMERI04G24920.1">
    <property type="protein sequence ID" value="OMERI04G24920.1"/>
    <property type="gene ID" value="OMERI04G24920"/>
</dbReference>